<keyword evidence="3" id="KW-0813">Transport</keyword>
<evidence type="ECO:0000256" key="5">
    <source>
        <dbReference type="ARBA" id="ARBA00022692"/>
    </source>
</evidence>
<keyword evidence="6" id="KW-1000">Mitochondrion outer membrane</keyword>
<organism evidence="11 12">
    <name type="scientific">Ranatra chinensis</name>
    <dbReference type="NCBI Taxonomy" id="642074"/>
    <lineage>
        <taxon>Eukaryota</taxon>
        <taxon>Metazoa</taxon>
        <taxon>Ecdysozoa</taxon>
        <taxon>Arthropoda</taxon>
        <taxon>Hexapoda</taxon>
        <taxon>Insecta</taxon>
        <taxon>Pterygota</taxon>
        <taxon>Neoptera</taxon>
        <taxon>Paraneoptera</taxon>
        <taxon>Hemiptera</taxon>
        <taxon>Heteroptera</taxon>
        <taxon>Panheteroptera</taxon>
        <taxon>Nepomorpha</taxon>
        <taxon>Nepidae</taxon>
        <taxon>Ranatrinae</taxon>
        <taxon>Ranatra</taxon>
    </lineage>
</organism>
<dbReference type="PANTHER" id="PTHR11743:SF70">
    <property type="entry name" value="GH26960P-RELATED"/>
    <property type="match status" value="1"/>
</dbReference>
<evidence type="ECO:0000256" key="10">
    <source>
        <dbReference type="ARBA" id="ARBA00023136"/>
    </source>
</evidence>
<keyword evidence="10" id="KW-0472">Membrane</keyword>
<keyword evidence="9" id="KW-0496">Mitochondrion</keyword>
<accession>A0ABD0YFA1</accession>
<dbReference type="PRINTS" id="PR00185">
    <property type="entry name" value="EUKARYTPORIN"/>
</dbReference>
<name>A0ABD0YFA1_9HEMI</name>
<dbReference type="FunFam" id="2.40.160.10:FF:000001">
    <property type="entry name" value="Voltage-dependent anion-selective channel protein 2"/>
    <property type="match status" value="1"/>
</dbReference>
<keyword evidence="12" id="KW-1185">Reference proteome</keyword>
<evidence type="ECO:0000256" key="6">
    <source>
        <dbReference type="ARBA" id="ARBA00022787"/>
    </source>
</evidence>
<dbReference type="InterPro" id="IPR023614">
    <property type="entry name" value="Porin_dom_sf"/>
</dbReference>
<dbReference type="GO" id="GO:0005741">
    <property type="term" value="C:mitochondrial outer membrane"/>
    <property type="evidence" value="ECO:0007669"/>
    <property type="project" value="UniProtKB-SubCell"/>
</dbReference>
<dbReference type="EMBL" id="JBFDAA010000019">
    <property type="protein sequence ID" value="KAL1115744.1"/>
    <property type="molecule type" value="Genomic_DNA"/>
</dbReference>
<dbReference type="InterPro" id="IPR001925">
    <property type="entry name" value="Porin_Euk"/>
</dbReference>
<reference evidence="11 12" key="1">
    <citation type="submission" date="2024-07" db="EMBL/GenBank/DDBJ databases">
        <title>Chromosome-level genome assembly of the water stick insect Ranatra chinensis (Heteroptera: Nepidae).</title>
        <authorList>
            <person name="Liu X."/>
        </authorList>
    </citation>
    <scope>NUCLEOTIDE SEQUENCE [LARGE SCALE GENOMIC DNA]</scope>
    <source>
        <strain evidence="11">Cailab_2021Rc</strain>
        <tissue evidence="11">Muscle</tissue>
    </source>
</reference>
<evidence type="ECO:0000256" key="4">
    <source>
        <dbReference type="ARBA" id="ARBA00022452"/>
    </source>
</evidence>
<dbReference type="PANTHER" id="PTHR11743">
    <property type="entry name" value="VOLTAGE-DEPENDENT ANION-SELECTIVE CHANNEL"/>
    <property type="match status" value="1"/>
</dbReference>
<keyword evidence="4" id="KW-1134">Transmembrane beta strand</keyword>
<evidence type="ECO:0000256" key="3">
    <source>
        <dbReference type="ARBA" id="ARBA00022448"/>
    </source>
</evidence>
<dbReference type="Gene3D" id="2.40.160.10">
    <property type="entry name" value="Porin"/>
    <property type="match status" value="1"/>
</dbReference>
<comment type="subcellular location">
    <subcellularLocation>
        <location evidence="1">Mitochondrion outer membrane</location>
    </subcellularLocation>
</comment>
<keyword evidence="5" id="KW-0812">Transmembrane</keyword>
<dbReference type="InterPro" id="IPR027246">
    <property type="entry name" value="Porin_Euk/Tom40"/>
</dbReference>
<dbReference type="AlphaFoldDB" id="A0ABD0YFA1"/>
<evidence type="ECO:0000256" key="2">
    <source>
        <dbReference type="ARBA" id="ARBA00007780"/>
    </source>
</evidence>
<dbReference type="GO" id="GO:0006811">
    <property type="term" value="P:monoatomic ion transport"/>
    <property type="evidence" value="ECO:0007669"/>
    <property type="project" value="UniProtKB-KW"/>
</dbReference>
<evidence type="ECO:0000256" key="8">
    <source>
        <dbReference type="ARBA" id="ARBA00023114"/>
    </source>
</evidence>
<comment type="caution">
    <text evidence="11">The sequence shown here is derived from an EMBL/GenBank/DDBJ whole genome shotgun (WGS) entry which is preliminary data.</text>
</comment>
<gene>
    <name evidence="11" type="ORF">AAG570_006034</name>
</gene>
<evidence type="ECO:0000256" key="1">
    <source>
        <dbReference type="ARBA" id="ARBA00004294"/>
    </source>
</evidence>
<dbReference type="Pfam" id="PF01459">
    <property type="entry name" value="Porin_3"/>
    <property type="match status" value="1"/>
</dbReference>
<evidence type="ECO:0000313" key="12">
    <source>
        <dbReference type="Proteomes" id="UP001558652"/>
    </source>
</evidence>
<keyword evidence="8" id="KW-0626">Porin</keyword>
<proteinExistence type="inferred from homology"/>
<evidence type="ECO:0000313" key="11">
    <source>
        <dbReference type="EMBL" id="KAL1115744.1"/>
    </source>
</evidence>
<comment type="similarity">
    <text evidence="2">Belongs to the eukaryotic mitochondrial porin family.</text>
</comment>
<dbReference type="CDD" id="cd07306">
    <property type="entry name" value="Porin3_VDAC"/>
    <property type="match status" value="1"/>
</dbReference>
<sequence length="281" mass="30422">MAPPFYADLGKQASDVFGRGYHFGLLKLNVKTKTDTGVEFTTGGTSDQETGTVSGNLETKYTFKEYGVTFSEKWNTDNVLATEVSLSDFCDGAKLSIDSSFAPQSGDKTLKMKASFKNGTCALNLDSDFKSGAPVIKGGAVFGYSGWLCGYQTSFDTSESKLTENKFAMGFVAKDFILHTNIDNGSKFGGSLYHRVNNKLETGVQLSWMADTNETTLGIGCKYNLDPDAALRLKVDNKSVIGLGYSQRLRDGVTMYLSTQVNGKDFNAGGHKVGFCLELEA</sequence>
<protein>
    <recommendedName>
        <fullName evidence="13">Voltage-dependent anion-selective channel protein 3</fullName>
    </recommendedName>
</protein>
<dbReference type="GO" id="GO:0046930">
    <property type="term" value="C:pore complex"/>
    <property type="evidence" value="ECO:0007669"/>
    <property type="project" value="UniProtKB-KW"/>
</dbReference>
<keyword evidence="7" id="KW-0406">Ion transport</keyword>
<evidence type="ECO:0008006" key="13">
    <source>
        <dbReference type="Google" id="ProtNLM"/>
    </source>
</evidence>
<evidence type="ECO:0000256" key="7">
    <source>
        <dbReference type="ARBA" id="ARBA00023065"/>
    </source>
</evidence>
<evidence type="ECO:0000256" key="9">
    <source>
        <dbReference type="ARBA" id="ARBA00023128"/>
    </source>
</evidence>
<dbReference type="Proteomes" id="UP001558652">
    <property type="component" value="Unassembled WGS sequence"/>
</dbReference>
<dbReference type="GO" id="GO:0015288">
    <property type="term" value="F:porin activity"/>
    <property type="evidence" value="ECO:0007669"/>
    <property type="project" value="UniProtKB-KW"/>
</dbReference>